<dbReference type="EMBL" id="CP003321">
    <property type="protein sequence ID" value="AFL66215.1"/>
    <property type="molecule type" value="Genomic_DNA"/>
</dbReference>
<dbReference type="eggNOG" id="arCOG05529">
    <property type="taxonomic scope" value="Archaea"/>
</dbReference>
<organism evidence="1 2">
    <name type="scientific">Desulfurococcus amylolyticus DSM 16532</name>
    <dbReference type="NCBI Taxonomy" id="768672"/>
    <lineage>
        <taxon>Archaea</taxon>
        <taxon>Thermoproteota</taxon>
        <taxon>Thermoprotei</taxon>
        <taxon>Desulfurococcales</taxon>
        <taxon>Desulfurococcaceae</taxon>
        <taxon>Desulfurococcus</taxon>
    </lineage>
</organism>
<dbReference type="HOGENOM" id="CLU_2103626_0_0_2"/>
<sequence length="121" mass="14023">MSDELPDSLRLKLYKKYVSAVTRKSSEVEKTRVEKPEDVVWSKLTDEKAKELMNKLKALYPDIYQVLVGELYKLLKDGVLKELDGLTVYSIIKALGLNIRPDIRIKFVKDGKEVDLDEYMK</sequence>
<gene>
    <name evidence="1" type="ORF">Desfe_0304</name>
</gene>
<proteinExistence type="predicted"/>
<evidence type="ECO:0000313" key="1">
    <source>
        <dbReference type="EMBL" id="AFL66215.1"/>
    </source>
</evidence>
<dbReference type="Proteomes" id="UP000006175">
    <property type="component" value="Chromosome"/>
</dbReference>
<dbReference type="KEGG" id="dfd:Desfe_0304"/>
<evidence type="ECO:0008006" key="3">
    <source>
        <dbReference type="Google" id="ProtNLM"/>
    </source>
</evidence>
<reference evidence="1 2" key="1">
    <citation type="journal article" date="2012" name="J. Bacteriol.">
        <title>Complete Genome Sequence of Desulfurococcus fermentans, a Hyperthermophilic Cellulolytic Crenarchaeon Isolated from a Freshwater Hot Spring in Kamchatka, Russia.</title>
        <authorList>
            <person name="Susanti D."/>
            <person name="Johnson E.F."/>
            <person name="Rodriguez J.R."/>
            <person name="Anderson I."/>
            <person name="Perevalova A.A."/>
            <person name="Kyrpides N."/>
            <person name="Lucas S."/>
            <person name="Han J."/>
            <person name="Lapidus A."/>
            <person name="Cheng J.F."/>
            <person name="Goodwin L."/>
            <person name="Pitluck S."/>
            <person name="Mavrommatis K."/>
            <person name="Peters L."/>
            <person name="Land M.L."/>
            <person name="Hauser L."/>
            <person name="Gopalan V."/>
            <person name="Chan P.P."/>
            <person name="Lowe T.M."/>
            <person name="Atomi H."/>
            <person name="Bonch-Osmolovskaya E.A."/>
            <person name="Woyke T."/>
            <person name="Mukhopadhyay B."/>
        </authorList>
    </citation>
    <scope>NUCLEOTIDE SEQUENCE [LARGE SCALE GENOMIC DNA]</scope>
    <source>
        <strain evidence="1 2">DSM 16532</strain>
    </source>
</reference>
<evidence type="ECO:0000313" key="2">
    <source>
        <dbReference type="Proteomes" id="UP000006175"/>
    </source>
</evidence>
<dbReference type="RefSeq" id="WP_014767117.1">
    <property type="nucleotide sequence ID" value="NC_018001.1"/>
</dbReference>
<dbReference type="GeneID" id="13061992"/>
<dbReference type="AlphaFoldDB" id="I3XQJ1"/>
<protein>
    <recommendedName>
        <fullName evidence="3">Double-stranded DNA-binding protein</fullName>
    </recommendedName>
</protein>
<keyword evidence="2" id="KW-1185">Reference proteome</keyword>
<dbReference type="OrthoDB" id="19085at2157"/>
<accession>I3XQJ1</accession>
<name>I3XQJ1_DESAM</name>